<keyword evidence="7 17" id="KW-0028">Amino-acid biosynthesis</keyword>
<evidence type="ECO:0000256" key="15">
    <source>
        <dbReference type="ARBA" id="ARBA00029338"/>
    </source>
</evidence>
<dbReference type="GO" id="GO:0005739">
    <property type="term" value="C:mitochondrion"/>
    <property type="evidence" value="ECO:0007669"/>
    <property type="project" value="UniProtKB-SubCell"/>
</dbReference>
<keyword evidence="20" id="KW-1185">Reference proteome</keyword>
<comment type="subcellular location">
    <subcellularLocation>
        <location evidence="2 17">Mitochondrion</location>
    </subcellularLocation>
</comment>
<evidence type="ECO:0000256" key="3">
    <source>
        <dbReference type="ARBA" id="ARBA00005106"/>
    </source>
</evidence>
<evidence type="ECO:0000256" key="17">
    <source>
        <dbReference type="RuleBase" id="RU362038"/>
    </source>
</evidence>
<comment type="catalytic activity">
    <reaction evidence="15 17">
        <text>(2R,3S)-homoisocitrate = cis-homoaconitate + H2O</text>
        <dbReference type="Rhea" id="RHEA:15485"/>
        <dbReference type="ChEBI" id="CHEBI:15377"/>
        <dbReference type="ChEBI" id="CHEBI:15404"/>
        <dbReference type="ChEBI" id="CHEBI:58174"/>
        <dbReference type="EC" id="4.2.1.36"/>
    </reaction>
</comment>
<dbReference type="GO" id="GO:0019878">
    <property type="term" value="P:lysine biosynthetic process via aminoadipic acid"/>
    <property type="evidence" value="ECO:0007669"/>
    <property type="project" value="UniProtKB-UniRule"/>
</dbReference>
<dbReference type="Pfam" id="PF00330">
    <property type="entry name" value="Aconitase"/>
    <property type="match status" value="1"/>
</dbReference>
<dbReference type="PANTHER" id="PTHR43822">
    <property type="entry name" value="HOMOACONITASE, MITOCHONDRIAL-RELATED"/>
    <property type="match status" value="1"/>
</dbReference>
<evidence type="ECO:0000256" key="2">
    <source>
        <dbReference type="ARBA" id="ARBA00004173"/>
    </source>
</evidence>
<evidence type="ECO:0000256" key="6">
    <source>
        <dbReference type="ARBA" id="ARBA00021560"/>
    </source>
</evidence>
<dbReference type="EMBL" id="LYXU01000004">
    <property type="protein sequence ID" value="OBS20177.1"/>
    <property type="molecule type" value="Genomic_DNA"/>
</dbReference>
<evidence type="ECO:0000256" key="4">
    <source>
        <dbReference type="ARBA" id="ARBA00007185"/>
    </source>
</evidence>
<evidence type="ECO:0000313" key="20">
    <source>
        <dbReference type="Proteomes" id="UP000091967"/>
    </source>
</evidence>
<keyword evidence="9 17" id="KW-0809">Transit peptide</keyword>
<dbReference type="STRING" id="36050.A0A1B8AI61"/>
<reference evidence="19 20" key="1">
    <citation type="submission" date="2016-06" db="EMBL/GenBank/DDBJ databases">
        <title>Living apart together: crosstalk between the core and supernumerary genomes in a fungal plant pathogen.</title>
        <authorList>
            <person name="Vanheule A."/>
            <person name="Audenaert K."/>
            <person name="Warris S."/>
            <person name="Van De Geest H."/>
            <person name="Schijlen E."/>
            <person name="Hofte M."/>
            <person name="De Saeger S."/>
            <person name="Haesaert G."/>
            <person name="Waalwijk C."/>
            <person name="Van Der Lee T."/>
        </authorList>
    </citation>
    <scope>NUCLEOTIDE SEQUENCE [LARGE SCALE GENOMIC DNA]</scope>
    <source>
        <strain evidence="19 20">2516</strain>
    </source>
</reference>
<gene>
    <name evidence="19" type="ORF">FPOA_11899</name>
</gene>
<comment type="pathway">
    <text evidence="3 17">Amino-acid biosynthesis; L-lysine biosynthesis via AAA pathway; L-alpha-aminoadipate from 2-oxoglutarate: step 3/5.</text>
</comment>
<dbReference type="InterPro" id="IPR001030">
    <property type="entry name" value="Acoase/IPM_deHydtase_lsu_aba"/>
</dbReference>
<dbReference type="CDD" id="cd01674">
    <property type="entry name" value="Homoaconitase_Swivel"/>
    <property type="match status" value="1"/>
</dbReference>
<dbReference type="PROSITE" id="PS50181">
    <property type="entry name" value="FBOX"/>
    <property type="match status" value="1"/>
</dbReference>
<name>A0A1B8AI61_FUSPO</name>
<dbReference type="AlphaFoldDB" id="A0A1B8AI61"/>
<feature type="domain" description="F-box" evidence="18">
    <location>
        <begin position="6"/>
        <end position="54"/>
    </location>
</feature>
<dbReference type="PROSITE" id="PS01244">
    <property type="entry name" value="ACONITASE_2"/>
    <property type="match status" value="1"/>
</dbReference>
<comment type="similarity">
    <text evidence="4 17">Belongs to the aconitase/IPM isomerase family.</text>
</comment>
<comment type="caution">
    <text evidence="19">The sequence shown here is derived from an EMBL/GenBank/DDBJ whole genome shotgun (WGS) entry which is preliminary data.</text>
</comment>
<dbReference type="EC" id="4.2.1.36" evidence="5 17"/>
<dbReference type="Gene3D" id="3.30.499.10">
    <property type="entry name" value="Aconitase, domain 3"/>
    <property type="match status" value="2"/>
</dbReference>
<dbReference type="InterPro" id="IPR015931">
    <property type="entry name" value="Acnase/IPM_dHydase_lsu_aba_1/3"/>
</dbReference>
<dbReference type="GO" id="GO:0004409">
    <property type="term" value="F:homoaconitate hydratase activity"/>
    <property type="evidence" value="ECO:0007669"/>
    <property type="project" value="UniProtKB-UniRule"/>
</dbReference>
<accession>A0A1B8AI61</accession>
<dbReference type="InterPro" id="IPR036008">
    <property type="entry name" value="Aconitase_4Fe-4S_dom"/>
</dbReference>
<evidence type="ECO:0000256" key="7">
    <source>
        <dbReference type="ARBA" id="ARBA00022605"/>
    </source>
</evidence>
<dbReference type="InterPro" id="IPR015928">
    <property type="entry name" value="Aconitase/3IPM_dehydase_swvl"/>
</dbReference>
<dbReference type="InterPro" id="IPR004418">
    <property type="entry name" value="Homoaconitase_mito"/>
</dbReference>
<comment type="cofactor">
    <cofactor evidence="17">
        <name>[4Fe-4S] cluster</name>
        <dbReference type="ChEBI" id="CHEBI:49883"/>
    </cofactor>
    <text evidence="17">Binds 1 [4Fe-4S] cluster per subunit.</text>
</comment>
<evidence type="ECO:0000256" key="9">
    <source>
        <dbReference type="ARBA" id="ARBA00022946"/>
    </source>
</evidence>
<dbReference type="UniPathway" id="UPA00033">
    <property type="reaction ID" value="UER01027"/>
</dbReference>
<proteinExistence type="inferred from homology"/>
<keyword evidence="11 17" id="KW-0411">Iron-sulfur</keyword>
<evidence type="ECO:0000256" key="1">
    <source>
        <dbReference type="ARBA" id="ARBA00003422"/>
    </source>
</evidence>
<dbReference type="InterPro" id="IPR000573">
    <property type="entry name" value="AconitaseA/IPMdHydase_ssu_swvl"/>
</dbReference>
<dbReference type="InterPro" id="IPR039386">
    <property type="entry name" value="Homoaconitase_swivel"/>
</dbReference>
<dbReference type="SUPFAM" id="SSF53732">
    <property type="entry name" value="Aconitase iron-sulfur domain"/>
    <property type="match status" value="1"/>
</dbReference>
<evidence type="ECO:0000256" key="12">
    <source>
        <dbReference type="ARBA" id="ARBA00023128"/>
    </source>
</evidence>
<evidence type="ECO:0000256" key="16">
    <source>
        <dbReference type="ARBA" id="ARBA00032706"/>
    </source>
</evidence>
<dbReference type="Gene3D" id="3.40.1060.10">
    <property type="entry name" value="Aconitase, Domain 2"/>
    <property type="match status" value="1"/>
</dbReference>
<dbReference type="NCBIfam" id="TIGR00139">
    <property type="entry name" value="h_aconitase"/>
    <property type="match status" value="1"/>
</dbReference>
<keyword evidence="12 17" id="KW-0496">Mitochondrion</keyword>
<dbReference type="Proteomes" id="UP000091967">
    <property type="component" value="Unassembled WGS sequence"/>
</dbReference>
<dbReference type="InterPro" id="IPR018136">
    <property type="entry name" value="Aconitase_4Fe-4S_BS"/>
</dbReference>
<keyword evidence="14 17" id="KW-0456">Lyase</keyword>
<evidence type="ECO:0000256" key="14">
    <source>
        <dbReference type="ARBA" id="ARBA00023239"/>
    </source>
</evidence>
<evidence type="ECO:0000256" key="11">
    <source>
        <dbReference type="ARBA" id="ARBA00023014"/>
    </source>
</evidence>
<evidence type="ECO:0000256" key="13">
    <source>
        <dbReference type="ARBA" id="ARBA00023154"/>
    </source>
</evidence>
<dbReference type="Gene3D" id="3.20.19.10">
    <property type="entry name" value="Aconitase, domain 4"/>
    <property type="match status" value="1"/>
</dbReference>
<dbReference type="GO" id="GO:0046872">
    <property type="term" value="F:metal ion binding"/>
    <property type="evidence" value="ECO:0007669"/>
    <property type="project" value="UniProtKB-UniRule"/>
</dbReference>
<protein>
    <recommendedName>
        <fullName evidence="6 17">Homoaconitase, mitochondrial</fullName>
        <ecNumber evidence="5 17">4.2.1.36</ecNumber>
    </recommendedName>
    <alternativeName>
        <fullName evidence="16 17">Homoaconitate hydratase</fullName>
    </alternativeName>
</protein>
<dbReference type="InterPro" id="IPR015932">
    <property type="entry name" value="Aconitase_dom2"/>
</dbReference>
<keyword evidence="8 17" id="KW-0479">Metal-binding</keyword>
<dbReference type="Pfam" id="PF00694">
    <property type="entry name" value="Aconitase_C"/>
    <property type="match status" value="1"/>
</dbReference>
<sequence>MSSPKPFILPKLPKELRDEIYAHLKSDDVKNLRATCSAMAKLIPLSFDRVFISANSLNLKVFRAIADNEIIRHQVTEIVWDDARLTTKPDLEEDRDEYEEDDVDPDDIVTDNGCPHWFRKWRSDYIDPGSRHLPDYLMSIEESWAYYELLLEDQRQVLASDADIEAFKFGLQRFPSLKRITITPSTHGRIRNPLYRTPMIRAFPRGFDYPMPTAWPGFTEELSERLDVLPWVAKNDRPYQEVYGPDCTAEAYRAKWRGYRVVTRTLAEHDDHHITELHIGGNEVGSGLNCRIFDKRCVEYDDLVTLLKRPGFRYLNLDLFTGLLECKDWKSYKSGLLHDALAQAKDLEHMCLRSTMEINGGSSEQLDWEKIEKYVFPLRTIFPIDQWPRLRHFGISQMFVQIDDFMELLSALPPTLRSVELSNLAWGSLTHRTRELLHSMRDVLDWRLRPVEERPMIHMIAPGSAQGEGDKDGWELRSTLRISIMSYRALVAGIPLARSLIHVSLRQSFKRTQYNQSTFRYSSTTASAFRSNIQGPARPNIAPEKKVTTPQTLTEKILQRYSVDLPKGKVVRSGDYVQIQPHRCLTHDNTWPVAMRFMSTGATKIKDPTQLVFALDHDIQNKSPSNLKKYHQIQEFAKKHDVKFYGAGHGIGHQIMVEELFVWPGSLCVGSDSHSNMYGALGSLGVALVRTDAAGIFATGKSWFQCPPVVQVNLLGTLPPGVRGKDVIIALCGLFPQDVLNHSVEFIGSEETMASIPMDDRLTISNMSTEWSATSAMFPIDTTLERWLRYKATEAAMLVDRTTQQRITHEMVDELFANPPRADPGAHYAKKLYLDLSTLSPYISGPNSVKISTPLHDLAAKNIKAAAEVFQAAAESNGGRIPKIADGVKLYIAAASAREQAIAEDEGSWQTLIEAGATVLPPSCGPCIGLGTGLLEDGETGVSASNRNFKGRLGSRLAHAYLSSPEVVAASVLNGVLSGPGVYEVPENYTGVEYGYGTGKPATIENGLGTALEQLESLIDRVQTTIPTGDDAPQVATNILPGFPSRISGEIVFADADNLDTDNIYAGKFTYQDDMTREDMAKVCLENYDPEFRSIAKPNDIFVSGFNFGCGSSREQAATALLARDIPLVVAGSFSNIFVRNGINNALPCLELPRLVERLRTVFSENKTPTRRTGWTLTWDIAKSTVEVQEGDNGERWEEKVGEFPENLQEIIAKGGLVGWVKHELAKAA</sequence>
<dbReference type="SUPFAM" id="SSF52016">
    <property type="entry name" value="LeuD/IlvD-like"/>
    <property type="match status" value="1"/>
</dbReference>
<dbReference type="PANTHER" id="PTHR43822:SF2">
    <property type="entry name" value="HOMOACONITASE, MITOCHONDRIAL"/>
    <property type="match status" value="1"/>
</dbReference>
<keyword evidence="13 17" id="KW-0457">Lysine biosynthesis</keyword>
<evidence type="ECO:0000256" key="10">
    <source>
        <dbReference type="ARBA" id="ARBA00023004"/>
    </source>
</evidence>
<comment type="function">
    <text evidence="1 17">Catalyzes the reversible hydration of cis-homoaconitate to (2R,3S)-homoisocitrate, a step in the alpha-aminoadipate pathway for lysine biosynthesis.</text>
</comment>
<dbReference type="InterPro" id="IPR050067">
    <property type="entry name" value="IPM_dehydratase_rel_enz"/>
</dbReference>
<evidence type="ECO:0000256" key="8">
    <source>
        <dbReference type="ARBA" id="ARBA00022723"/>
    </source>
</evidence>
<dbReference type="GO" id="GO:0051539">
    <property type="term" value="F:4 iron, 4 sulfur cluster binding"/>
    <property type="evidence" value="ECO:0007669"/>
    <property type="project" value="UniProtKB-UniRule"/>
</dbReference>
<evidence type="ECO:0000313" key="19">
    <source>
        <dbReference type="EMBL" id="OBS20177.1"/>
    </source>
</evidence>
<organism evidence="19 20">
    <name type="scientific">Fusarium poae</name>
    <dbReference type="NCBI Taxonomy" id="36050"/>
    <lineage>
        <taxon>Eukaryota</taxon>
        <taxon>Fungi</taxon>
        <taxon>Dikarya</taxon>
        <taxon>Ascomycota</taxon>
        <taxon>Pezizomycotina</taxon>
        <taxon>Sordariomycetes</taxon>
        <taxon>Hypocreomycetidae</taxon>
        <taxon>Hypocreales</taxon>
        <taxon>Nectriaceae</taxon>
        <taxon>Fusarium</taxon>
    </lineage>
</organism>
<dbReference type="InterPro" id="IPR001810">
    <property type="entry name" value="F-box_dom"/>
</dbReference>
<evidence type="ECO:0000256" key="5">
    <source>
        <dbReference type="ARBA" id="ARBA00012022"/>
    </source>
</evidence>
<keyword evidence="10 17" id="KW-0408">Iron</keyword>
<evidence type="ECO:0000259" key="18">
    <source>
        <dbReference type="PROSITE" id="PS50181"/>
    </source>
</evidence>